<dbReference type="InterPro" id="IPR036388">
    <property type="entry name" value="WH-like_DNA-bd_sf"/>
</dbReference>
<dbReference type="SUPFAM" id="SSF46785">
    <property type="entry name" value="Winged helix' DNA-binding domain"/>
    <property type="match status" value="1"/>
</dbReference>
<dbReference type="OrthoDB" id="3237509at2"/>
<dbReference type="EMBL" id="FNOK01000031">
    <property type="protein sequence ID" value="SDY63007.1"/>
    <property type="molecule type" value="Genomic_DNA"/>
</dbReference>
<feature type="domain" description="HTH marR-type" evidence="1">
    <location>
        <begin position="38"/>
        <end position="173"/>
    </location>
</feature>
<dbReference type="GO" id="GO:0003677">
    <property type="term" value="F:DNA binding"/>
    <property type="evidence" value="ECO:0007669"/>
    <property type="project" value="UniProtKB-KW"/>
</dbReference>
<protein>
    <submittedName>
        <fullName evidence="2">DNA-binding transcriptional regulator, MarR family</fullName>
    </submittedName>
</protein>
<dbReference type="PANTHER" id="PTHR33164:SF104">
    <property type="entry name" value="TRANSCRIPTIONAL REGULATORY PROTEIN"/>
    <property type="match status" value="1"/>
</dbReference>
<dbReference type="AlphaFoldDB" id="A0A1H3LEL5"/>
<dbReference type="InterPro" id="IPR000835">
    <property type="entry name" value="HTH_MarR-typ"/>
</dbReference>
<organism evidence="2 3">
    <name type="scientific">Saccharopolyspora shandongensis</name>
    <dbReference type="NCBI Taxonomy" id="418495"/>
    <lineage>
        <taxon>Bacteria</taxon>
        <taxon>Bacillati</taxon>
        <taxon>Actinomycetota</taxon>
        <taxon>Actinomycetes</taxon>
        <taxon>Pseudonocardiales</taxon>
        <taxon>Pseudonocardiaceae</taxon>
        <taxon>Saccharopolyspora</taxon>
    </lineage>
</organism>
<proteinExistence type="predicted"/>
<dbReference type="RefSeq" id="WP_093270977.1">
    <property type="nucleotide sequence ID" value="NZ_FNOK01000031.1"/>
</dbReference>
<dbReference type="GO" id="GO:0003700">
    <property type="term" value="F:DNA-binding transcription factor activity"/>
    <property type="evidence" value="ECO:0007669"/>
    <property type="project" value="InterPro"/>
</dbReference>
<dbReference type="PRINTS" id="PR00598">
    <property type="entry name" value="HTHMARR"/>
</dbReference>
<dbReference type="GO" id="GO:0006950">
    <property type="term" value="P:response to stress"/>
    <property type="evidence" value="ECO:0007669"/>
    <property type="project" value="TreeGrafter"/>
</dbReference>
<dbReference type="SMART" id="SM00347">
    <property type="entry name" value="HTH_MARR"/>
    <property type="match status" value="1"/>
</dbReference>
<dbReference type="Gene3D" id="1.10.10.10">
    <property type="entry name" value="Winged helix-like DNA-binding domain superfamily/Winged helix DNA-binding domain"/>
    <property type="match status" value="1"/>
</dbReference>
<name>A0A1H3LEL5_9PSEU</name>
<dbReference type="Proteomes" id="UP000199529">
    <property type="component" value="Unassembled WGS sequence"/>
</dbReference>
<evidence type="ECO:0000259" key="1">
    <source>
        <dbReference type="PROSITE" id="PS50995"/>
    </source>
</evidence>
<dbReference type="InterPro" id="IPR039422">
    <property type="entry name" value="MarR/SlyA-like"/>
</dbReference>
<dbReference type="InterPro" id="IPR036390">
    <property type="entry name" value="WH_DNA-bd_sf"/>
</dbReference>
<dbReference type="STRING" id="418495.SAMN05216215_103141"/>
<keyword evidence="3" id="KW-1185">Reference proteome</keyword>
<keyword evidence="2" id="KW-0238">DNA-binding</keyword>
<accession>A0A1H3LEL5</accession>
<evidence type="ECO:0000313" key="3">
    <source>
        <dbReference type="Proteomes" id="UP000199529"/>
    </source>
</evidence>
<dbReference type="PROSITE" id="PS50995">
    <property type="entry name" value="HTH_MARR_2"/>
    <property type="match status" value="1"/>
</dbReference>
<evidence type="ECO:0000313" key="2">
    <source>
        <dbReference type="EMBL" id="SDY63007.1"/>
    </source>
</evidence>
<dbReference type="Pfam" id="PF12802">
    <property type="entry name" value="MarR_2"/>
    <property type="match status" value="1"/>
</dbReference>
<sequence length="185" mass="20051">MSNTPGAGDYPLDQAATWPTADIAAAWQRELPGVDTDSIGVITPIWRIAKVLADERRRTLSRLGIDPSTLDLLSVIRRAGPPYELTTREITRRTLVTPGAVSQRIARAEQAGLVSRSPSTASRRAVAVQLTDAGHRLIETTVRELLEHESQLISALTAAERSSLTGFLAKLEHSLVEPPQDEKAG</sequence>
<dbReference type="PANTHER" id="PTHR33164">
    <property type="entry name" value="TRANSCRIPTIONAL REGULATOR, MARR FAMILY"/>
    <property type="match status" value="1"/>
</dbReference>
<reference evidence="3" key="1">
    <citation type="submission" date="2016-10" db="EMBL/GenBank/DDBJ databases">
        <authorList>
            <person name="Varghese N."/>
            <person name="Submissions S."/>
        </authorList>
    </citation>
    <scope>NUCLEOTIDE SEQUENCE [LARGE SCALE GENOMIC DNA]</scope>
    <source>
        <strain evidence="3">CGMCC 4.3530</strain>
    </source>
</reference>
<gene>
    <name evidence="2" type="ORF">SAMN05216215_103141</name>
</gene>